<dbReference type="InterPro" id="IPR036866">
    <property type="entry name" value="RibonucZ/Hydroxyglut_hydro"/>
</dbReference>
<dbReference type="SUPFAM" id="SSF56281">
    <property type="entry name" value="Metallo-hydrolase/oxidoreductase"/>
    <property type="match status" value="1"/>
</dbReference>
<organism evidence="3 4">
    <name type="scientific">Enterovibrio norvegicus DSM 15893</name>
    <dbReference type="NCBI Taxonomy" id="1121869"/>
    <lineage>
        <taxon>Bacteria</taxon>
        <taxon>Pseudomonadati</taxon>
        <taxon>Pseudomonadota</taxon>
        <taxon>Gammaproteobacteria</taxon>
        <taxon>Vibrionales</taxon>
        <taxon>Vibrionaceae</taxon>
        <taxon>Enterovibrio</taxon>
    </lineage>
</organism>
<feature type="signal peptide" evidence="1">
    <location>
        <begin position="1"/>
        <end position="23"/>
    </location>
</feature>
<gene>
    <name evidence="3" type="ORF">SAMN03084138_00454</name>
</gene>
<reference evidence="3 4" key="1">
    <citation type="submission" date="2016-10" db="EMBL/GenBank/DDBJ databases">
        <authorList>
            <person name="de Groot N.N."/>
        </authorList>
    </citation>
    <scope>NUCLEOTIDE SEQUENCE [LARGE SCALE GENOMIC DNA]</scope>
    <source>
        <strain evidence="3 4">DSM 15893</strain>
    </source>
</reference>
<dbReference type="SMART" id="SM00849">
    <property type="entry name" value="Lactamase_B"/>
    <property type="match status" value="1"/>
</dbReference>
<evidence type="ECO:0000313" key="4">
    <source>
        <dbReference type="Proteomes" id="UP000182692"/>
    </source>
</evidence>
<name>A0A1I5K0A2_9GAMM</name>
<evidence type="ECO:0000313" key="3">
    <source>
        <dbReference type="EMBL" id="SFO78462.1"/>
    </source>
</evidence>
<evidence type="ECO:0000259" key="2">
    <source>
        <dbReference type="SMART" id="SM00849"/>
    </source>
</evidence>
<sequence length="324" mass="35557">MKRTIISAALIATSIFGSTAAFANEPVWDANKVQLISEKLGEGVYAYYPSDAKELENKGLPVATSGGFIVGEKGVMIIDTMLNERLNKQVQDMVKTEAGKPIVYAVNTSFHGDHSYGNMYLPKETKIIQHQVTQNYIDTHFEHDTQFMMQNFGKGRGIEDITPTDADILISTGGSITVDLGGKLVDIMDFGFAQTGGDLFVWEAESKTMWTGNPIITVKPSLPWLLDGHLLETLDSLKKVKAFLPDDANVVPGHGSPMTPADIQWHIDYLEAVKTQVQAALDDGLTLKETVAKVQLPEFTGYALRDWVHPALNVPAAYRDLSAK</sequence>
<keyword evidence="1" id="KW-0732">Signal</keyword>
<protein>
    <submittedName>
        <fullName evidence="3">Metallo-beta-lactamase superfamily protein</fullName>
    </submittedName>
</protein>
<dbReference type="Pfam" id="PF00753">
    <property type="entry name" value="Lactamase_B"/>
    <property type="match status" value="1"/>
</dbReference>
<feature type="domain" description="Metallo-beta-lactamase" evidence="2">
    <location>
        <begin position="63"/>
        <end position="254"/>
    </location>
</feature>
<dbReference type="Gene3D" id="3.60.15.10">
    <property type="entry name" value="Ribonuclease Z/Hydroxyacylglutathione hydrolase-like"/>
    <property type="match status" value="1"/>
</dbReference>
<evidence type="ECO:0000256" key="1">
    <source>
        <dbReference type="SAM" id="SignalP"/>
    </source>
</evidence>
<dbReference type="AlphaFoldDB" id="A0A1I5K0A2"/>
<dbReference type="STRING" id="1121869.SAMN03084138_00454"/>
<dbReference type="PANTHER" id="PTHR42951">
    <property type="entry name" value="METALLO-BETA-LACTAMASE DOMAIN-CONTAINING"/>
    <property type="match status" value="1"/>
</dbReference>
<feature type="chain" id="PRO_5010384859" evidence="1">
    <location>
        <begin position="24"/>
        <end position="324"/>
    </location>
</feature>
<dbReference type="EMBL" id="FOWR01000002">
    <property type="protein sequence ID" value="SFO78462.1"/>
    <property type="molecule type" value="Genomic_DNA"/>
</dbReference>
<dbReference type="InterPro" id="IPR001279">
    <property type="entry name" value="Metallo-B-lactamas"/>
</dbReference>
<proteinExistence type="predicted"/>
<dbReference type="OrthoDB" id="9769598at2"/>
<dbReference type="RefSeq" id="WP_074925108.1">
    <property type="nucleotide sequence ID" value="NZ_FOWR01000002.1"/>
</dbReference>
<dbReference type="PANTHER" id="PTHR42951:SF20">
    <property type="entry name" value="BETA LACTAMASE"/>
    <property type="match status" value="1"/>
</dbReference>
<dbReference type="Proteomes" id="UP000182692">
    <property type="component" value="Unassembled WGS sequence"/>
</dbReference>
<dbReference type="InterPro" id="IPR050855">
    <property type="entry name" value="NDM-1-like"/>
</dbReference>
<dbReference type="CDD" id="cd16282">
    <property type="entry name" value="metallo-hydrolase-like_MBL-fold"/>
    <property type="match status" value="1"/>
</dbReference>
<accession>A0A1I5K0A2</accession>
<dbReference type="GeneID" id="35873007"/>